<dbReference type="PANTHER" id="PTHR15681:SF1">
    <property type="entry name" value="MAD2L1-BINDING PROTEIN"/>
    <property type="match status" value="1"/>
</dbReference>
<feature type="transmembrane region" description="Helical" evidence="1">
    <location>
        <begin position="201"/>
        <end position="220"/>
    </location>
</feature>
<evidence type="ECO:0008006" key="4">
    <source>
        <dbReference type="Google" id="ProtNLM"/>
    </source>
</evidence>
<accession>A0A0D3IW69</accession>
<dbReference type="KEGG" id="ehx:EMIHUDRAFT_245814"/>
<dbReference type="AlphaFoldDB" id="A0A0D3IW69"/>
<dbReference type="EnsemblProtists" id="EOD15504">
    <property type="protein sequence ID" value="EOD15504"/>
    <property type="gene ID" value="EMIHUDRAFT_245814"/>
</dbReference>
<proteinExistence type="predicted"/>
<dbReference type="GO" id="GO:0007096">
    <property type="term" value="P:regulation of exit from mitosis"/>
    <property type="evidence" value="ECO:0007669"/>
    <property type="project" value="InterPro"/>
</dbReference>
<dbReference type="HOGENOM" id="CLU_065912_0_0_1"/>
<evidence type="ECO:0000256" key="1">
    <source>
        <dbReference type="SAM" id="Phobius"/>
    </source>
</evidence>
<keyword evidence="1" id="KW-0472">Membrane</keyword>
<dbReference type="InterPro" id="IPR009511">
    <property type="entry name" value="MAD1/Cdc20-bound-Mad2-bd"/>
</dbReference>
<dbReference type="InterPro" id="IPR053729">
    <property type="entry name" value="MAD2L1BP_domain_sf"/>
</dbReference>
<dbReference type="Gene3D" id="3.30.900.20">
    <property type="match status" value="1"/>
</dbReference>
<dbReference type="GeneID" id="17261652"/>
<protein>
    <recommendedName>
        <fullName evidence="4">Pex N-terminal domain-containing protein</fullName>
    </recommendedName>
</protein>
<keyword evidence="3" id="KW-1185">Reference proteome</keyword>
<evidence type="ECO:0000313" key="2">
    <source>
        <dbReference type="EnsemblProtists" id="EOD15504"/>
    </source>
</evidence>
<reference evidence="3" key="1">
    <citation type="journal article" date="2013" name="Nature">
        <title>Pan genome of the phytoplankton Emiliania underpins its global distribution.</title>
        <authorList>
            <person name="Read B.A."/>
            <person name="Kegel J."/>
            <person name="Klute M.J."/>
            <person name="Kuo A."/>
            <person name="Lefebvre S.C."/>
            <person name="Maumus F."/>
            <person name="Mayer C."/>
            <person name="Miller J."/>
            <person name="Monier A."/>
            <person name="Salamov A."/>
            <person name="Young J."/>
            <person name="Aguilar M."/>
            <person name="Claverie J.M."/>
            <person name="Frickenhaus S."/>
            <person name="Gonzalez K."/>
            <person name="Herman E.K."/>
            <person name="Lin Y.C."/>
            <person name="Napier J."/>
            <person name="Ogata H."/>
            <person name="Sarno A.F."/>
            <person name="Shmutz J."/>
            <person name="Schroeder D."/>
            <person name="de Vargas C."/>
            <person name="Verret F."/>
            <person name="von Dassow P."/>
            <person name="Valentin K."/>
            <person name="Van de Peer Y."/>
            <person name="Wheeler G."/>
            <person name="Dacks J.B."/>
            <person name="Delwiche C.F."/>
            <person name="Dyhrman S.T."/>
            <person name="Glockner G."/>
            <person name="John U."/>
            <person name="Richards T."/>
            <person name="Worden A.Z."/>
            <person name="Zhang X."/>
            <person name="Grigoriev I.V."/>
            <person name="Allen A.E."/>
            <person name="Bidle K."/>
            <person name="Borodovsky M."/>
            <person name="Bowler C."/>
            <person name="Brownlee C."/>
            <person name="Cock J.M."/>
            <person name="Elias M."/>
            <person name="Gladyshev V.N."/>
            <person name="Groth M."/>
            <person name="Guda C."/>
            <person name="Hadaegh A."/>
            <person name="Iglesias-Rodriguez M.D."/>
            <person name="Jenkins J."/>
            <person name="Jones B.M."/>
            <person name="Lawson T."/>
            <person name="Leese F."/>
            <person name="Lindquist E."/>
            <person name="Lobanov A."/>
            <person name="Lomsadze A."/>
            <person name="Malik S.B."/>
            <person name="Marsh M.E."/>
            <person name="Mackinder L."/>
            <person name="Mock T."/>
            <person name="Mueller-Roeber B."/>
            <person name="Pagarete A."/>
            <person name="Parker M."/>
            <person name="Probert I."/>
            <person name="Quesneville H."/>
            <person name="Raines C."/>
            <person name="Rensing S.A."/>
            <person name="Riano-Pachon D.M."/>
            <person name="Richier S."/>
            <person name="Rokitta S."/>
            <person name="Shiraiwa Y."/>
            <person name="Soanes D.M."/>
            <person name="van der Giezen M."/>
            <person name="Wahlund T.M."/>
            <person name="Williams B."/>
            <person name="Wilson W."/>
            <person name="Wolfe G."/>
            <person name="Wurch L.L."/>
        </authorList>
    </citation>
    <scope>NUCLEOTIDE SEQUENCE</scope>
</reference>
<dbReference type="GO" id="GO:0005634">
    <property type="term" value="C:nucleus"/>
    <property type="evidence" value="ECO:0007669"/>
    <property type="project" value="InterPro"/>
</dbReference>
<keyword evidence="1" id="KW-0812">Transmembrane</keyword>
<reference evidence="2" key="2">
    <citation type="submission" date="2024-10" db="UniProtKB">
        <authorList>
            <consortium name="EnsemblProtists"/>
        </authorList>
    </citation>
    <scope>IDENTIFICATION</scope>
</reference>
<keyword evidence="1" id="KW-1133">Transmembrane helix</keyword>
<feature type="transmembrane region" description="Helical" evidence="1">
    <location>
        <begin position="170"/>
        <end position="189"/>
    </location>
</feature>
<name>A0A0D3IW69_EMIH1</name>
<sequence>MPVGSPISSPAAGPHGALLDGSLLSHSNGQAARLTLKADWLDERSTSNGAVWQRVDPARLGGLRFSATIGGALIAVLTGTLVRAFPSMAPRAAKQLLRLHAPVALAEAASPAAAGALLEALAKHVLYIHGQIPGPYDALAAEALGPSGPAPGRCRKASRRRTMLRRTRKLVASFNLLFGALPRALAAVQPPGSAHGGSPPLVAALVLGGSLASPRAVFLVRGHAGPTAAAPSAAELRGLQRRLVRELVRVCGDLASLRLGLCRLHLLLQAPRAAPLPSPFRPRPALRLKLRRAHACFVELGAPPAEAGSASLDEALGWCDAPVDGIDPASPPTSAAAAAAVRSEQIWFHAMGASLRGFSI</sequence>
<evidence type="ECO:0000313" key="3">
    <source>
        <dbReference type="Proteomes" id="UP000013827"/>
    </source>
</evidence>
<feature type="transmembrane region" description="Helical" evidence="1">
    <location>
        <begin position="65"/>
        <end position="85"/>
    </location>
</feature>
<dbReference type="PaxDb" id="2903-EOD15504"/>
<organism evidence="2 3">
    <name type="scientific">Emiliania huxleyi (strain CCMP1516)</name>
    <dbReference type="NCBI Taxonomy" id="280463"/>
    <lineage>
        <taxon>Eukaryota</taxon>
        <taxon>Haptista</taxon>
        <taxon>Haptophyta</taxon>
        <taxon>Prymnesiophyceae</taxon>
        <taxon>Isochrysidales</taxon>
        <taxon>Noelaerhabdaceae</taxon>
        <taxon>Emiliania</taxon>
    </lineage>
</organism>
<dbReference type="Proteomes" id="UP000013827">
    <property type="component" value="Unassembled WGS sequence"/>
</dbReference>
<dbReference type="PANTHER" id="PTHR15681">
    <property type="entry name" value="MAD2L1-BINDING PROTEIN"/>
    <property type="match status" value="1"/>
</dbReference>
<dbReference type="RefSeq" id="XP_005767933.1">
    <property type="nucleotide sequence ID" value="XM_005767876.1"/>
</dbReference>